<sequence length="362" mass="39314">MSAAHGPTLHTASPADDPEDDRVRRFLAGLGRVAGRLLSIALTLLGLLLLTFTMGRLLPADPVLAVTGAEVNKATYDRVYAELGLDRPLWEQFASYVGNVLRGDLGVSATTGHSVLSDLGHVFPATFELAVFAVITGVAIGLPLGIVAAVNRGRLIDHVARIIGLAGHSVPIFWLGLMALFVFYAKLHWVDASGRLSVFYEGMLEPVTGLLLLDTAMARDWDMFRDAVSHIVLPGLLLGYYSVAYISRMTRSFMLEQLNQEYVIAARAKGLSTAQVVWRHAFKNIRVQLLTIVALTLGGLLDGAVLVETVFGWPGLGQYLTRGLTMNDMNVVMGAVLLTGAMFMAINLISDRLYRILDARTH</sequence>
<evidence type="ECO:0000313" key="9">
    <source>
        <dbReference type="EMBL" id="MCP8939651.1"/>
    </source>
</evidence>
<reference evidence="9 10" key="1">
    <citation type="submission" date="2022-07" db="EMBL/GenBank/DDBJ databases">
        <authorList>
            <person name="Li W.-J."/>
            <person name="Deng Q.-Q."/>
        </authorList>
    </citation>
    <scope>NUCLEOTIDE SEQUENCE [LARGE SCALE GENOMIC DNA]</scope>
    <source>
        <strain evidence="9 10">SYSU M60028</strain>
    </source>
</reference>
<dbReference type="SUPFAM" id="SSF161098">
    <property type="entry name" value="MetI-like"/>
    <property type="match status" value="1"/>
</dbReference>
<evidence type="ECO:0000256" key="3">
    <source>
        <dbReference type="ARBA" id="ARBA00022475"/>
    </source>
</evidence>
<feature type="transmembrane region" description="Helical" evidence="7">
    <location>
        <begin position="227"/>
        <end position="246"/>
    </location>
</feature>
<dbReference type="Gene3D" id="1.10.3720.10">
    <property type="entry name" value="MetI-like"/>
    <property type="match status" value="1"/>
</dbReference>
<dbReference type="InterPro" id="IPR045621">
    <property type="entry name" value="BPD_transp_1_N"/>
</dbReference>
<evidence type="ECO:0000256" key="5">
    <source>
        <dbReference type="ARBA" id="ARBA00022989"/>
    </source>
</evidence>
<dbReference type="PANTHER" id="PTHR43163:SF8">
    <property type="entry name" value="D,D-DIPEPTIDE TRANSPORT SYSTEM PERMEASE PROTEIN DDPB-RELATED"/>
    <property type="match status" value="1"/>
</dbReference>
<feature type="transmembrane region" description="Helical" evidence="7">
    <location>
        <begin position="289"/>
        <end position="311"/>
    </location>
</feature>
<keyword evidence="4 7" id="KW-0812">Transmembrane</keyword>
<dbReference type="CDD" id="cd06261">
    <property type="entry name" value="TM_PBP2"/>
    <property type="match status" value="1"/>
</dbReference>
<dbReference type="InterPro" id="IPR000515">
    <property type="entry name" value="MetI-like"/>
</dbReference>
<comment type="subcellular location">
    <subcellularLocation>
        <location evidence="1 7">Cell membrane</location>
        <topology evidence="1 7">Multi-pass membrane protein</topology>
    </subcellularLocation>
</comment>
<gene>
    <name evidence="9" type="ORF">NK718_14075</name>
</gene>
<evidence type="ECO:0000256" key="7">
    <source>
        <dbReference type="RuleBase" id="RU363032"/>
    </source>
</evidence>
<keyword evidence="3" id="KW-1003">Cell membrane</keyword>
<accession>A0ABT1LFB7</accession>
<feature type="transmembrane region" description="Helical" evidence="7">
    <location>
        <begin position="162"/>
        <end position="185"/>
    </location>
</feature>
<protein>
    <submittedName>
        <fullName evidence="9">ABC transporter permease</fullName>
    </submittedName>
</protein>
<evidence type="ECO:0000256" key="1">
    <source>
        <dbReference type="ARBA" id="ARBA00004651"/>
    </source>
</evidence>
<organism evidence="9 10">
    <name type="scientific">Alsobacter ponti</name>
    <dbReference type="NCBI Taxonomy" id="2962936"/>
    <lineage>
        <taxon>Bacteria</taxon>
        <taxon>Pseudomonadati</taxon>
        <taxon>Pseudomonadota</taxon>
        <taxon>Alphaproteobacteria</taxon>
        <taxon>Hyphomicrobiales</taxon>
        <taxon>Alsobacteraceae</taxon>
        <taxon>Alsobacter</taxon>
    </lineage>
</organism>
<keyword evidence="6 7" id="KW-0472">Membrane</keyword>
<name>A0ABT1LFB7_9HYPH</name>
<comment type="caution">
    <text evidence="9">The sequence shown here is derived from an EMBL/GenBank/DDBJ whole genome shotgun (WGS) entry which is preliminary data.</text>
</comment>
<evidence type="ECO:0000256" key="2">
    <source>
        <dbReference type="ARBA" id="ARBA00022448"/>
    </source>
</evidence>
<feature type="transmembrane region" description="Helical" evidence="7">
    <location>
        <begin position="129"/>
        <end position="150"/>
    </location>
</feature>
<evidence type="ECO:0000313" key="10">
    <source>
        <dbReference type="Proteomes" id="UP001205890"/>
    </source>
</evidence>
<dbReference type="Pfam" id="PF00528">
    <property type="entry name" value="BPD_transp_1"/>
    <property type="match status" value="1"/>
</dbReference>
<evidence type="ECO:0000259" key="8">
    <source>
        <dbReference type="PROSITE" id="PS50928"/>
    </source>
</evidence>
<proteinExistence type="inferred from homology"/>
<evidence type="ECO:0000256" key="6">
    <source>
        <dbReference type="ARBA" id="ARBA00023136"/>
    </source>
</evidence>
<dbReference type="InterPro" id="IPR035906">
    <property type="entry name" value="MetI-like_sf"/>
</dbReference>
<evidence type="ECO:0000256" key="4">
    <source>
        <dbReference type="ARBA" id="ARBA00022692"/>
    </source>
</evidence>
<feature type="transmembrane region" description="Helical" evidence="7">
    <location>
        <begin position="33"/>
        <end position="54"/>
    </location>
</feature>
<feature type="transmembrane region" description="Helical" evidence="7">
    <location>
        <begin position="331"/>
        <end position="350"/>
    </location>
</feature>
<keyword evidence="5 7" id="KW-1133">Transmembrane helix</keyword>
<dbReference type="PANTHER" id="PTHR43163">
    <property type="entry name" value="DIPEPTIDE TRANSPORT SYSTEM PERMEASE PROTEIN DPPB-RELATED"/>
    <property type="match status" value="1"/>
</dbReference>
<feature type="domain" description="ABC transmembrane type-1" evidence="8">
    <location>
        <begin position="123"/>
        <end position="350"/>
    </location>
</feature>
<dbReference type="Pfam" id="PF19300">
    <property type="entry name" value="BPD_transp_1_N"/>
    <property type="match status" value="1"/>
</dbReference>
<comment type="similarity">
    <text evidence="7">Belongs to the binding-protein-dependent transport system permease family.</text>
</comment>
<dbReference type="PROSITE" id="PS50928">
    <property type="entry name" value="ABC_TM1"/>
    <property type="match status" value="1"/>
</dbReference>
<keyword evidence="2 7" id="KW-0813">Transport</keyword>
<keyword evidence="10" id="KW-1185">Reference proteome</keyword>
<dbReference type="Proteomes" id="UP001205890">
    <property type="component" value="Unassembled WGS sequence"/>
</dbReference>
<dbReference type="EMBL" id="JANCLU010000013">
    <property type="protein sequence ID" value="MCP8939651.1"/>
    <property type="molecule type" value="Genomic_DNA"/>
</dbReference>